<dbReference type="Proteomes" id="UP001381693">
    <property type="component" value="Unassembled WGS sequence"/>
</dbReference>
<comment type="caution">
    <text evidence="1">The sequence shown here is derived from an EMBL/GenBank/DDBJ whole genome shotgun (WGS) entry which is preliminary data.</text>
</comment>
<evidence type="ECO:0000313" key="1">
    <source>
        <dbReference type="EMBL" id="KAK7073703.1"/>
    </source>
</evidence>
<sequence length="213" mass="23788">MKNSSSCEKTHQYGSRVIKLVFQYSNNVNLGAVMTMVQSFKIKFPNNVLFLFHMIRNELDECTSQELIEKLPLLRMVPTAAVEVGSYTSRGVTSICTTSRSHPPAAVVEETAEDLEEFEALASDRQSMQFSETALLHMKDFVSIDIHLSDDLALTNRSEGTSTISSKWYECPVYEGPPGGTSRSPVLFVTLPAGARGSNYWVQRRVAIYLGHR</sequence>
<reference evidence="1 2" key="1">
    <citation type="submission" date="2023-11" db="EMBL/GenBank/DDBJ databases">
        <title>Halocaridina rubra genome assembly.</title>
        <authorList>
            <person name="Smith C."/>
        </authorList>
    </citation>
    <scope>NUCLEOTIDE SEQUENCE [LARGE SCALE GENOMIC DNA]</scope>
    <source>
        <strain evidence="1">EP-1</strain>
        <tissue evidence="1">Whole</tissue>
    </source>
</reference>
<evidence type="ECO:0000313" key="2">
    <source>
        <dbReference type="Proteomes" id="UP001381693"/>
    </source>
</evidence>
<accession>A0AAN9A3I9</accession>
<dbReference type="AlphaFoldDB" id="A0AAN9A3I9"/>
<gene>
    <name evidence="1" type="ORF">SK128_018229</name>
</gene>
<protein>
    <submittedName>
        <fullName evidence="1">Uncharacterized protein</fullName>
    </submittedName>
</protein>
<name>A0AAN9A3I9_HALRR</name>
<proteinExistence type="predicted"/>
<dbReference type="EMBL" id="JAXCGZ010012227">
    <property type="protein sequence ID" value="KAK7073703.1"/>
    <property type="molecule type" value="Genomic_DNA"/>
</dbReference>
<organism evidence="1 2">
    <name type="scientific">Halocaridina rubra</name>
    <name type="common">Hawaiian red shrimp</name>
    <dbReference type="NCBI Taxonomy" id="373956"/>
    <lineage>
        <taxon>Eukaryota</taxon>
        <taxon>Metazoa</taxon>
        <taxon>Ecdysozoa</taxon>
        <taxon>Arthropoda</taxon>
        <taxon>Crustacea</taxon>
        <taxon>Multicrustacea</taxon>
        <taxon>Malacostraca</taxon>
        <taxon>Eumalacostraca</taxon>
        <taxon>Eucarida</taxon>
        <taxon>Decapoda</taxon>
        <taxon>Pleocyemata</taxon>
        <taxon>Caridea</taxon>
        <taxon>Atyoidea</taxon>
        <taxon>Atyidae</taxon>
        <taxon>Halocaridina</taxon>
    </lineage>
</organism>
<keyword evidence="2" id="KW-1185">Reference proteome</keyword>